<organism evidence="2 3">
    <name type="scientific">Desulforapulum autotrophicum (strain ATCC 43914 / DSM 3382 / VKM B-1955 / HRM2)</name>
    <name type="common">Desulfobacterium autotrophicum</name>
    <dbReference type="NCBI Taxonomy" id="177437"/>
    <lineage>
        <taxon>Bacteria</taxon>
        <taxon>Pseudomonadati</taxon>
        <taxon>Thermodesulfobacteriota</taxon>
        <taxon>Desulfobacteria</taxon>
        <taxon>Desulfobacterales</taxon>
        <taxon>Desulfobacteraceae</taxon>
        <taxon>Desulforapulum</taxon>
    </lineage>
</organism>
<evidence type="ECO:0000256" key="1">
    <source>
        <dbReference type="SAM" id="SignalP"/>
    </source>
</evidence>
<dbReference type="Proteomes" id="UP000000442">
    <property type="component" value="Chromosome"/>
</dbReference>
<evidence type="ECO:0000313" key="3">
    <source>
        <dbReference type="Proteomes" id="UP000000442"/>
    </source>
</evidence>
<evidence type="ECO:0000313" key="2">
    <source>
        <dbReference type="EMBL" id="ACN13139.1"/>
    </source>
</evidence>
<accession>C0QDA1</accession>
<dbReference type="eggNOG" id="COG5513">
    <property type="taxonomic scope" value="Bacteria"/>
</dbReference>
<sequence length="1639" mass="182543">MTGRQNQTETVFVFIVCLLLLSFGTMAHAVQASIDGIYKTDFNEMSLQMDGNRITGTYKFKGGKIDGVLQGNILTGTWIQTNAKGRLEFFFAKDFSSFSGKWNYNDATPSKKWNGRKIENISAKIPIIKDIASAKKGTPIVEGVYKTDFSEMSLQLNGNRITGTYKYKGGKIDGVLQGNILTGTWIQTNAKGHLKFIFAEDFSSFLGKWNYNDASLSREWNGNKIESDQVSDLTLTDTVPLSSPSETIFESKTQTDEKTIETAGVVGKPTVPASADAINIQSTPSTKVQISEGLISEKEEMEAFRKLPSLPPLSSMLTTAKASPIAPRLDPGEFSKLQYLGAVSAVKKAMEDLLGPMAPAAKKKFEAQWAAIYDFPADACITYLNAASPILWEILSLRASMMMVIQGYDNFINQAQMARFVGNLEASHELMRRAGQSAALLKSLERKMNEGVKAFAALGEIPDVTGIKAAAAQNYARSKSLLKSLLKPVELSGEYEPAPYQSIQNPLDGGRSANPDHTIIRTEKDDDYDRVTYFQPLKSMGENRVVMYSCETSKEGDKSSFLQMFEQQDNGSFVYYYGGSALTKVVLTMTEDGFQKTEYTLEPKDFTEDHNDFSEQMAALIRKNKLPKVELSCGVRSRAFLANYVQYQKPPTDDEFNWNKWESQLKKHQEEFIEEFEGERLAFETLARQVQFPEPVPAENIYWVLDRMEKVNTVPVKKDRLGVSVIGQGIEAQYMEMMARKDGFTPRPMMMATRETDSSDTKIINVDKRIVFDDADNSKTVRDSLTIENNVSWDLPAPVIPQAGGRLELKFTATRDVTTPVKSGIVPSPFSDIKAGLSPQGLDAQGRYKGYAGDGVVVGLLSEHLNSGPGKITQKSELSLPLDNFFSQTALIELNCGSNVYSNIISLANAGVKFYYKRKFMSQDEAKALSEQMGENLEIIAKKDRSAQDERQADKKTARDLDKENLAALKESMEFHASIIKYEQLKSQKIAQELNREIADLKAQGGVPQKGQQERIAALQFNIISAKSNAIFEQDRINELQTGTFTKTETPFDSMCRVQFRNNIEKNIKKIEFIETQDELAQKYIEFLPEADRYQARKILHKIRDESPDDPEKYQKLNGALKNKWQGFEEAKMAKIDEDLAWKEAQVAAIENIKTGADVGMLACSMFGGPQALALTYQFTTGWAEKDLLTGVKNSVSMYSDAVDIAWSTYDGYCQDGWYGAAKAGGISLLMNKGLPFLVGKMGKGGTDLGDAKIGKTADSLADAAKKADAVKPDIISGNPKLGKPTIDDVKVYKAELENAERQVKGFVTDYHNWKKGVKAGLPDDEIKALHKKMIDSTAAINQNPAAKGYLKYKAPPATGRFFDKSLDQIHGPARQQYYRTMKEAGYSDHEIFAIRNAASSGSTGMDFDQALKEQPDFIPFKNSDGTTSLRRNVWLTKNGKPVSRHQWQLDAQKSWDDAYKNASNGHSAPRSWEKMTSRVDPEAYKQMAVLNISKDLSNVDEIMDSLDPKWVRQMSDVTMFKAGEMLKDKNLSRLAGVREACRGTAKDLDGKFLPFIDTKLKQLKNIEPSKLSPSDKHNMQRLEKALETFTKVKDGFNVIGKADVPPSQWDDIIKKSTGGKGIMQTVQDLSDLTQSLFM</sequence>
<protein>
    <submittedName>
        <fullName evidence="2">Uncharacterized protein</fullName>
    </submittedName>
</protein>
<proteinExistence type="predicted"/>
<gene>
    <name evidence="2" type="ordered locus">HRM2_00160</name>
</gene>
<keyword evidence="3" id="KW-1185">Reference proteome</keyword>
<reference evidence="2 3" key="1">
    <citation type="journal article" date="2009" name="Environ. Microbiol.">
        <title>Genome sequence of Desulfobacterium autotrophicum HRM2, a marine sulfate reducer oxidizing organic carbon completely to carbon dioxide.</title>
        <authorList>
            <person name="Strittmatter A.W."/>
            <person name="Liesegang H."/>
            <person name="Rabus R."/>
            <person name="Decker I."/>
            <person name="Amann J."/>
            <person name="Andres S."/>
            <person name="Henne A."/>
            <person name="Fricke W.F."/>
            <person name="Martinez-Arias R."/>
            <person name="Bartels D."/>
            <person name="Goesmann A."/>
            <person name="Krause L."/>
            <person name="Puehler A."/>
            <person name="Klenk H.P."/>
            <person name="Richter M."/>
            <person name="Schuler M."/>
            <person name="Gloeckner F.O."/>
            <person name="Meyerdierks A."/>
            <person name="Gottschalk G."/>
            <person name="Amann R."/>
        </authorList>
    </citation>
    <scope>NUCLEOTIDE SEQUENCE [LARGE SCALE GENOMIC DNA]</scope>
    <source>
        <strain evidence="3">ATCC 43914 / DSM 3382 / HRM2</strain>
    </source>
</reference>
<name>C0QDA1_DESAH</name>
<dbReference type="HOGENOM" id="CLU_242885_0_0_7"/>
<feature type="signal peptide" evidence="1">
    <location>
        <begin position="1"/>
        <end position="29"/>
    </location>
</feature>
<dbReference type="EMBL" id="CP001087">
    <property type="protein sequence ID" value="ACN13139.1"/>
    <property type="molecule type" value="Genomic_DNA"/>
</dbReference>
<keyword evidence="1" id="KW-0732">Signal</keyword>
<feature type="chain" id="PRO_5002902293" evidence="1">
    <location>
        <begin position="30"/>
        <end position="1639"/>
    </location>
</feature>
<dbReference type="KEGG" id="dat:HRM2_00160"/>